<protein>
    <submittedName>
        <fullName evidence="1">Gamma carbonic anhydrase family protein</fullName>
    </submittedName>
</protein>
<proteinExistence type="predicted"/>
<organism evidence="1 2">
    <name type="scientific">Sulfobacillus harzensis</name>
    <dbReference type="NCBI Taxonomy" id="2729629"/>
    <lineage>
        <taxon>Bacteria</taxon>
        <taxon>Bacillati</taxon>
        <taxon>Bacillota</taxon>
        <taxon>Clostridia</taxon>
        <taxon>Eubacteriales</taxon>
        <taxon>Clostridiales Family XVII. Incertae Sedis</taxon>
        <taxon>Sulfobacillus</taxon>
    </lineage>
</organism>
<dbReference type="RefSeq" id="WP_169102908.1">
    <property type="nucleotide sequence ID" value="NZ_JABBVZ010000138.1"/>
</dbReference>
<name>A0A7Y0L8E4_9FIRM</name>
<dbReference type="PANTHER" id="PTHR13061">
    <property type="entry name" value="DYNACTIN SUBUNIT P25"/>
    <property type="match status" value="1"/>
</dbReference>
<evidence type="ECO:0000313" key="2">
    <source>
        <dbReference type="Proteomes" id="UP000533476"/>
    </source>
</evidence>
<gene>
    <name evidence="1" type="ORF">HIJ39_20550</name>
</gene>
<dbReference type="CDD" id="cd04645">
    <property type="entry name" value="LbH_gamma_CA_like"/>
    <property type="match status" value="1"/>
</dbReference>
<dbReference type="SUPFAM" id="SSF51161">
    <property type="entry name" value="Trimeric LpxA-like enzymes"/>
    <property type="match status" value="1"/>
</dbReference>
<dbReference type="InterPro" id="IPR047324">
    <property type="entry name" value="LbH_gamma_CA-like"/>
</dbReference>
<dbReference type="EMBL" id="JABBVZ010000138">
    <property type="protein sequence ID" value="NMP24701.1"/>
    <property type="molecule type" value="Genomic_DNA"/>
</dbReference>
<evidence type="ECO:0000313" key="1">
    <source>
        <dbReference type="EMBL" id="NMP24701.1"/>
    </source>
</evidence>
<keyword evidence="2" id="KW-1185">Reference proteome</keyword>
<dbReference type="AlphaFoldDB" id="A0A7Y0L8E4"/>
<dbReference type="InterPro" id="IPR050484">
    <property type="entry name" value="Transf_Hexapept/Carb_Anhydrase"/>
</dbReference>
<sequence length="170" mass="18503">MLMDFGEWSPTVESPVFLAPGSYVIGRAVLREEASVWFNAVIRADSDVIELGPRSNLQDNSVLHADRGIPCLIGSQVTIGHGTIIHGAQVDDRVLVGMGSVVMNGAHLHSDVIVGAGTLITEGTEIPPGTLVLGRPGRVVRDLKPEELQRIQWSAAHYVDLWKNQGWHFH</sequence>
<reference evidence="1 2" key="1">
    <citation type="submission" date="2020-04" db="EMBL/GenBank/DDBJ databases">
        <authorList>
            <person name="Zhang R."/>
            <person name="Schippers A."/>
        </authorList>
    </citation>
    <scope>NUCLEOTIDE SEQUENCE [LARGE SCALE GENOMIC DNA]</scope>
    <source>
        <strain evidence="1 2">DSM 109850</strain>
    </source>
</reference>
<dbReference type="Proteomes" id="UP000533476">
    <property type="component" value="Unassembled WGS sequence"/>
</dbReference>
<dbReference type="InterPro" id="IPR011004">
    <property type="entry name" value="Trimer_LpxA-like_sf"/>
</dbReference>
<accession>A0A7Y0L8E4</accession>
<dbReference type="PANTHER" id="PTHR13061:SF29">
    <property type="entry name" value="GAMMA CARBONIC ANHYDRASE-LIKE 1, MITOCHONDRIAL-RELATED"/>
    <property type="match status" value="1"/>
</dbReference>
<comment type="caution">
    <text evidence="1">The sequence shown here is derived from an EMBL/GenBank/DDBJ whole genome shotgun (WGS) entry which is preliminary data.</text>
</comment>
<dbReference type="Gene3D" id="2.160.10.10">
    <property type="entry name" value="Hexapeptide repeat proteins"/>
    <property type="match status" value="1"/>
</dbReference>